<evidence type="ECO:0000256" key="4">
    <source>
        <dbReference type="ARBA" id="ARBA00022692"/>
    </source>
</evidence>
<evidence type="ECO:0008006" key="15">
    <source>
        <dbReference type="Google" id="ProtNLM"/>
    </source>
</evidence>
<proteinExistence type="inferred from homology"/>
<gene>
    <name evidence="13" type="ORF">EST38_g8588</name>
</gene>
<keyword evidence="14" id="KW-1185">Reference proteome</keyword>
<keyword evidence="9 10" id="KW-0472">Membrane</keyword>
<dbReference type="PROSITE" id="PS50920">
    <property type="entry name" value="SOLCAR"/>
    <property type="match status" value="3"/>
</dbReference>
<evidence type="ECO:0000313" key="13">
    <source>
        <dbReference type="EMBL" id="RXW17270.1"/>
    </source>
</evidence>
<evidence type="ECO:0000313" key="14">
    <source>
        <dbReference type="Proteomes" id="UP000290288"/>
    </source>
</evidence>
<evidence type="ECO:0000256" key="2">
    <source>
        <dbReference type="ARBA" id="ARBA00006375"/>
    </source>
</evidence>
<evidence type="ECO:0000256" key="7">
    <source>
        <dbReference type="ARBA" id="ARBA00022989"/>
    </source>
</evidence>
<keyword evidence="5" id="KW-0677">Repeat</keyword>
<organism evidence="13 14">
    <name type="scientific">Candolleomyces aberdarensis</name>
    <dbReference type="NCBI Taxonomy" id="2316362"/>
    <lineage>
        <taxon>Eukaryota</taxon>
        <taxon>Fungi</taxon>
        <taxon>Dikarya</taxon>
        <taxon>Basidiomycota</taxon>
        <taxon>Agaricomycotina</taxon>
        <taxon>Agaricomycetes</taxon>
        <taxon>Agaricomycetidae</taxon>
        <taxon>Agaricales</taxon>
        <taxon>Agaricineae</taxon>
        <taxon>Psathyrellaceae</taxon>
        <taxon>Candolleomyces</taxon>
    </lineage>
</organism>
<keyword evidence="3 11" id="KW-0813">Transport</keyword>
<dbReference type="PANTHER" id="PTHR46356">
    <property type="entry name" value="MITOCHONDRIAL 2-OXODICARBOXYLATE CARRIER"/>
    <property type="match status" value="1"/>
</dbReference>
<feature type="repeat" description="Solcar" evidence="10">
    <location>
        <begin position="104"/>
        <end position="188"/>
    </location>
</feature>
<dbReference type="OrthoDB" id="434783at2759"/>
<dbReference type="STRING" id="2316362.A0A4Q2DC33"/>
<evidence type="ECO:0000256" key="12">
    <source>
        <dbReference type="SAM" id="Phobius"/>
    </source>
</evidence>
<dbReference type="SUPFAM" id="SSF103506">
    <property type="entry name" value="Mitochondrial carrier"/>
    <property type="match status" value="1"/>
</dbReference>
<dbReference type="PANTHER" id="PTHR46356:SF1">
    <property type="entry name" value="MITOCHONDRIAL 2-OXODICARBOXYLATE CARRIER"/>
    <property type="match status" value="1"/>
</dbReference>
<dbReference type="GO" id="GO:0055085">
    <property type="term" value="P:transmembrane transport"/>
    <property type="evidence" value="ECO:0007669"/>
    <property type="project" value="InterPro"/>
</dbReference>
<dbReference type="InterPro" id="IPR023395">
    <property type="entry name" value="MCP_dom_sf"/>
</dbReference>
<feature type="repeat" description="Solcar" evidence="10">
    <location>
        <begin position="197"/>
        <end position="287"/>
    </location>
</feature>
<evidence type="ECO:0000256" key="8">
    <source>
        <dbReference type="ARBA" id="ARBA00023128"/>
    </source>
</evidence>
<comment type="similarity">
    <text evidence="2 11">Belongs to the mitochondrial carrier (TC 2.A.29) family.</text>
</comment>
<evidence type="ECO:0000256" key="9">
    <source>
        <dbReference type="ARBA" id="ARBA00023136"/>
    </source>
</evidence>
<feature type="transmembrane region" description="Helical" evidence="12">
    <location>
        <begin position="267"/>
        <end position="288"/>
    </location>
</feature>
<dbReference type="Pfam" id="PF00153">
    <property type="entry name" value="Mito_carr"/>
    <property type="match status" value="3"/>
</dbReference>
<accession>A0A4Q2DC33</accession>
<evidence type="ECO:0000256" key="11">
    <source>
        <dbReference type="RuleBase" id="RU000488"/>
    </source>
</evidence>
<comment type="caution">
    <text evidence="13">The sequence shown here is derived from an EMBL/GenBank/DDBJ whole genome shotgun (WGS) entry which is preliminary data.</text>
</comment>
<evidence type="ECO:0000256" key="10">
    <source>
        <dbReference type="PROSITE-ProRule" id="PRU00282"/>
    </source>
</evidence>
<dbReference type="Gene3D" id="1.50.40.10">
    <property type="entry name" value="Mitochondrial carrier domain"/>
    <property type="match status" value="1"/>
</dbReference>
<dbReference type="InterPro" id="IPR002067">
    <property type="entry name" value="MCP"/>
</dbReference>
<evidence type="ECO:0000256" key="1">
    <source>
        <dbReference type="ARBA" id="ARBA00004448"/>
    </source>
</evidence>
<keyword evidence="4 10" id="KW-0812">Transmembrane</keyword>
<evidence type="ECO:0000256" key="3">
    <source>
        <dbReference type="ARBA" id="ARBA00022448"/>
    </source>
</evidence>
<evidence type="ECO:0000256" key="6">
    <source>
        <dbReference type="ARBA" id="ARBA00022792"/>
    </source>
</evidence>
<reference evidence="13 14" key="1">
    <citation type="submission" date="2019-01" db="EMBL/GenBank/DDBJ databases">
        <title>Draft genome sequence of Psathyrella aberdarensis IHI B618.</title>
        <authorList>
            <person name="Buettner E."/>
            <person name="Kellner H."/>
        </authorList>
    </citation>
    <scope>NUCLEOTIDE SEQUENCE [LARGE SCALE GENOMIC DNA]</scope>
    <source>
        <strain evidence="13 14">IHI B618</strain>
    </source>
</reference>
<dbReference type="InterPro" id="IPR018108">
    <property type="entry name" value="MCP_transmembrane"/>
</dbReference>
<dbReference type="PRINTS" id="PR00926">
    <property type="entry name" value="MITOCARRIER"/>
</dbReference>
<keyword evidence="8" id="KW-0496">Mitochondrion</keyword>
<feature type="repeat" description="Solcar" evidence="10">
    <location>
        <begin position="10"/>
        <end position="94"/>
    </location>
</feature>
<keyword evidence="6" id="KW-0999">Mitochondrion inner membrane</keyword>
<dbReference type="Proteomes" id="UP000290288">
    <property type="component" value="Unassembled WGS sequence"/>
</dbReference>
<protein>
    <recommendedName>
        <fullName evidence="15">Mitochondrial carrier</fullName>
    </recommendedName>
</protein>
<name>A0A4Q2DC33_9AGAR</name>
<comment type="subcellular location">
    <subcellularLocation>
        <location evidence="1">Mitochondrion inner membrane</location>
        <topology evidence="1">Multi-pass membrane protein</topology>
    </subcellularLocation>
</comment>
<dbReference type="GO" id="GO:0005743">
    <property type="term" value="C:mitochondrial inner membrane"/>
    <property type="evidence" value="ECO:0007669"/>
    <property type="project" value="UniProtKB-SubCell"/>
</dbReference>
<dbReference type="InterPro" id="IPR051752">
    <property type="entry name" value="Mito_2-oxodicarb_carrier"/>
</dbReference>
<sequence length="297" mass="32068">MSTEHKPKPLPFIATFAAGAIAGISEILTFYPLDVVKTRIQLQHGQSQGLVGTFRSIIKEEGVGRLYRGLVPPLLLEAPKRAVKFAANDFWGNTFLDLAGETKMTQNLSTLTGAAAGATESFVVVPFELVKIKLQDKASTFKGPMDVVRQVVAKEGLLGLYAGMESTFWRHVYWNAGYFGTIYSVKSALPKAQSPEGLLFNNFVSGAIGGFAGTVINTPFDVVKSRIQGASRVPGVTPKYNWTYPAILTIAREEGVAALYKGFIPKVLRLAPGGGVLLLVVEFTLGVFRKALGPPYI</sequence>
<feature type="transmembrane region" description="Helical" evidence="12">
    <location>
        <begin position="12"/>
        <end position="33"/>
    </location>
</feature>
<evidence type="ECO:0000256" key="5">
    <source>
        <dbReference type="ARBA" id="ARBA00022737"/>
    </source>
</evidence>
<keyword evidence="7 12" id="KW-1133">Transmembrane helix</keyword>
<dbReference type="AlphaFoldDB" id="A0A4Q2DC33"/>
<dbReference type="EMBL" id="SDEE01000354">
    <property type="protein sequence ID" value="RXW17270.1"/>
    <property type="molecule type" value="Genomic_DNA"/>
</dbReference>